<comment type="caution">
    <text evidence="2">The sequence shown here is derived from an EMBL/GenBank/DDBJ whole genome shotgun (WGS) entry which is preliminary data.</text>
</comment>
<sequence length="278" mass="29916">MGNFYFYAEQYLTLRDVYRGPRPGTAHSEADDIPFARHSASMTSQLTPFPDDWTTALCVVAHPDDIEFGGSGAIATWTAAGKSVGYLLLTRGEAGIDGLAPEECAKVREAEQRAGAEAVGVTAVEFLDHPDGTLTYGTRLRRDIAAAIRRARPQLVVGYNHRDTTSTAKWNTADHRAAGRALLDAVGDAGNRWIFPDVDEEPWAGVRYVAMMASPEPTHAIDVSDGVESAVASMEAHRTYLSGLGFTGDVRAPVTGQYAQTGERFGGVPAVAFELVNR</sequence>
<organism evidence="2 3">
    <name type="scientific">Streptomyces canus</name>
    <dbReference type="NCBI Taxonomy" id="58343"/>
    <lineage>
        <taxon>Bacteria</taxon>
        <taxon>Bacillati</taxon>
        <taxon>Actinomycetota</taxon>
        <taxon>Actinomycetes</taxon>
        <taxon>Kitasatosporales</taxon>
        <taxon>Streptomycetaceae</taxon>
        <taxon>Streptomyces</taxon>
        <taxon>Streptomyces aurantiacus group</taxon>
    </lineage>
</organism>
<evidence type="ECO:0000313" key="3">
    <source>
        <dbReference type="Proteomes" id="UP001234216"/>
    </source>
</evidence>
<evidence type="ECO:0000313" key="2">
    <source>
        <dbReference type="EMBL" id="MDQ0912433.1"/>
    </source>
</evidence>
<dbReference type="InterPro" id="IPR003737">
    <property type="entry name" value="GlcNAc_PI_deacetylase-related"/>
</dbReference>
<dbReference type="Pfam" id="PF02585">
    <property type="entry name" value="PIG-L"/>
    <property type="match status" value="1"/>
</dbReference>
<gene>
    <name evidence="2" type="ORF">QFZ22_008418</name>
</gene>
<dbReference type="Gene3D" id="3.40.50.10320">
    <property type="entry name" value="LmbE-like"/>
    <property type="match status" value="1"/>
</dbReference>
<dbReference type="GO" id="GO:0016811">
    <property type="term" value="F:hydrolase activity, acting on carbon-nitrogen (but not peptide) bonds, in linear amides"/>
    <property type="evidence" value="ECO:0007669"/>
    <property type="project" value="TreeGrafter"/>
</dbReference>
<dbReference type="EMBL" id="JAUSZV010000005">
    <property type="protein sequence ID" value="MDQ0912433.1"/>
    <property type="molecule type" value="Genomic_DNA"/>
</dbReference>
<dbReference type="PANTHER" id="PTHR12993:SF28">
    <property type="entry name" value="LMBE FAMILY PROTEIN"/>
    <property type="match status" value="1"/>
</dbReference>
<proteinExistence type="predicted"/>
<dbReference type="Proteomes" id="UP001234216">
    <property type="component" value="Unassembled WGS sequence"/>
</dbReference>
<keyword evidence="1" id="KW-0862">Zinc</keyword>
<name>A0AAW8FR50_9ACTN</name>
<reference evidence="2" key="1">
    <citation type="submission" date="2023-07" db="EMBL/GenBank/DDBJ databases">
        <title>Comparative genomics of wheat-associated soil bacteria to identify genetic determinants of phenazine resistance.</title>
        <authorList>
            <person name="Mouncey N."/>
        </authorList>
    </citation>
    <scope>NUCLEOTIDE SEQUENCE</scope>
    <source>
        <strain evidence="2">V4I22</strain>
    </source>
</reference>
<dbReference type="SUPFAM" id="SSF102588">
    <property type="entry name" value="LmbE-like"/>
    <property type="match status" value="1"/>
</dbReference>
<accession>A0AAW8FR50</accession>
<evidence type="ECO:0000256" key="1">
    <source>
        <dbReference type="ARBA" id="ARBA00022833"/>
    </source>
</evidence>
<dbReference type="PANTHER" id="PTHR12993">
    <property type="entry name" value="N-ACETYLGLUCOSAMINYL-PHOSPHATIDYLINOSITOL DE-N-ACETYLASE-RELATED"/>
    <property type="match status" value="1"/>
</dbReference>
<dbReference type="AlphaFoldDB" id="A0AAW8FR50"/>
<dbReference type="GO" id="GO:0016137">
    <property type="term" value="P:glycoside metabolic process"/>
    <property type="evidence" value="ECO:0007669"/>
    <property type="project" value="UniProtKB-ARBA"/>
</dbReference>
<protein>
    <submittedName>
        <fullName evidence="2">LmbE family N-acetylglucosaminyl deacetylase</fullName>
    </submittedName>
</protein>
<dbReference type="InterPro" id="IPR024078">
    <property type="entry name" value="LmbE-like_dom_sf"/>
</dbReference>